<proteinExistence type="predicted"/>
<evidence type="ECO:0000313" key="1">
    <source>
        <dbReference type="EMBL" id="KAA6376671.1"/>
    </source>
</evidence>
<protein>
    <submittedName>
        <fullName evidence="1">Uncharacterized protein</fullName>
    </submittedName>
</protein>
<gene>
    <name evidence="1" type="ORF">EZS28_027804</name>
</gene>
<sequence length="87" mass="9909">MNDKVVKPIMPLTNALLQSLKPAESMVTKGISVGSSAVDALFVPNKQQSKQQFRQEFKTFRQDDFLRKNVPIDIISYHIKLIGDEFQ</sequence>
<evidence type="ECO:0000313" key="2">
    <source>
        <dbReference type="Proteomes" id="UP000324800"/>
    </source>
</evidence>
<dbReference type="Proteomes" id="UP000324800">
    <property type="component" value="Unassembled WGS sequence"/>
</dbReference>
<dbReference type="EMBL" id="SNRW01010366">
    <property type="protein sequence ID" value="KAA6376671.1"/>
    <property type="molecule type" value="Genomic_DNA"/>
</dbReference>
<accession>A0A5J4V3Q0</accession>
<name>A0A5J4V3Q0_9EUKA</name>
<dbReference type="AlphaFoldDB" id="A0A5J4V3Q0"/>
<comment type="caution">
    <text evidence="1">The sequence shown here is derived from an EMBL/GenBank/DDBJ whole genome shotgun (WGS) entry which is preliminary data.</text>
</comment>
<reference evidence="1 2" key="1">
    <citation type="submission" date="2019-03" db="EMBL/GenBank/DDBJ databases">
        <title>Single cell metagenomics reveals metabolic interactions within the superorganism composed of flagellate Streblomastix strix and complex community of Bacteroidetes bacteria on its surface.</title>
        <authorList>
            <person name="Treitli S.C."/>
            <person name="Kolisko M."/>
            <person name="Husnik F."/>
            <person name="Keeling P."/>
            <person name="Hampl V."/>
        </authorList>
    </citation>
    <scope>NUCLEOTIDE SEQUENCE [LARGE SCALE GENOMIC DNA]</scope>
    <source>
        <strain evidence="1">ST1C</strain>
    </source>
</reference>
<organism evidence="1 2">
    <name type="scientific">Streblomastix strix</name>
    <dbReference type="NCBI Taxonomy" id="222440"/>
    <lineage>
        <taxon>Eukaryota</taxon>
        <taxon>Metamonada</taxon>
        <taxon>Preaxostyla</taxon>
        <taxon>Oxymonadida</taxon>
        <taxon>Streblomastigidae</taxon>
        <taxon>Streblomastix</taxon>
    </lineage>
</organism>